<dbReference type="AlphaFoldDB" id="A0A0F9KUI7"/>
<reference evidence="1" key="1">
    <citation type="journal article" date="2015" name="Nature">
        <title>Complex archaea that bridge the gap between prokaryotes and eukaryotes.</title>
        <authorList>
            <person name="Spang A."/>
            <person name="Saw J.H."/>
            <person name="Jorgensen S.L."/>
            <person name="Zaremba-Niedzwiedzka K."/>
            <person name="Martijn J."/>
            <person name="Lind A.E."/>
            <person name="van Eijk R."/>
            <person name="Schleper C."/>
            <person name="Guy L."/>
            <person name="Ettema T.J."/>
        </authorList>
    </citation>
    <scope>NUCLEOTIDE SEQUENCE</scope>
</reference>
<gene>
    <name evidence="1" type="ORF">LCGC14_1289540</name>
</gene>
<name>A0A0F9KUI7_9ZZZZ</name>
<evidence type="ECO:0000313" key="1">
    <source>
        <dbReference type="EMBL" id="KKM85388.1"/>
    </source>
</evidence>
<accession>A0A0F9KUI7</accession>
<proteinExistence type="predicted"/>
<protein>
    <submittedName>
        <fullName evidence="1">Uncharacterized protein</fullName>
    </submittedName>
</protein>
<organism evidence="1">
    <name type="scientific">marine sediment metagenome</name>
    <dbReference type="NCBI Taxonomy" id="412755"/>
    <lineage>
        <taxon>unclassified sequences</taxon>
        <taxon>metagenomes</taxon>
        <taxon>ecological metagenomes</taxon>
    </lineage>
</organism>
<dbReference type="EMBL" id="LAZR01007420">
    <property type="protein sequence ID" value="KKM85388.1"/>
    <property type="molecule type" value="Genomic_DNA"/>
</dbReference>
<comment type="caution">
    <text evidence="1">The sequence shown here is derived from an EMBL/GenBank/DDBJ whole genome shotgun (WGS) entry which is preliminary data.</text>
</comment>
<sequence>MPQEIVSVQDRILTNEREIRRLRALLDYLTTGEGLRAVRIVGIIPPENLPSSAGGALVTYVSFGSEPTGGQTFTTAVMYAGDIVVKT</sequence>